<keyword evidence="4" id="KW-1185">Reference proteome</keyword>
<feature type="compositionally biased region" description="Low complexity" evidence="1">
    <location>
        <begin position="240"/>
        <end position="264"/>
    </location>
</feature>
<evidence type="ECO:0000256" key="2">
    <source>
        <dbReference type="SAM" id="Phobius"/>
    </source>
</evidence>
<feature type="compositionally biased region" description="Low complexity" evidence="1">
    <location>
        <begin position="479"/>
        <end position="506"/>
    </location>
</feature>
<accession>A0AAD7GC07</accession>
<proteinExistence type="predicted"/>
<evidence type="ECO:0000313" key="3">
    <source>
        <dbReference type="EMBL" id="KAJ7676464.1"/>
    </source>
</evidence>
<feature type="region of interest" description="Disordered" evidence="1">
    <location>
        <begin position="383"/>
        <end position="623"/>
    </location>
</feature>
<feature type="compositionally biased region" description="Low complexity" evidence="1">
    <location>
        <begin position="557"/>
        <end position="575"/>
    </location>
</feature>
<sequence>MLRKGQSRKTQTYRRHETCFEQAGFLRDDIGRKQCFGITGGGHMSRGLPLDQSCTLELPELRVLEKKMYTLPTALFIWALAHFGPVHGYVARDDSSGGSTDSASSQPSFSFNIISEMTTCTPANITWLYARTANDVNLELSLAITNNGVLQPSPPPSTAVGSFPTTNPRRNSPSRRDGTVNQTINDGDIDPLLHSYTWPSVNVPAGWYIITGTLSFTAPIESSPFYVVNGPDTSCFGAAGTSSIPTSTSSGNPTSTSSGSPTSSADLPPPTLPVDAVSTSKVNRGAIAGGVIGGLAVLAAAVAAYFYIRYASASSSGGSPARRGTRKWGGLGSVDSKTKAYPNASPRSPGGGSGRHHSQSESVGPMLSQDSSVYVIGNVGIDSRPSRVNDGLEEEDEVNSYFSPSQEKISSPAHGSPLKSPFSDSGHIDDDGVPMDLISPLPGDPVTRNSSTSTSSYMNNNFSRPRSHPSSPYSPSPTSPASEAPFSTAAHNTTTSSLSHPDSSSYPPSPSPAYPSGTSADVVIAAPSPVPRRSSAGEPLSRRTPRKPVPQYNPTDPALKASPTPALPAAAALDSDSSREPSLRGGRPGPSPVPPQLNHKSSFGNDGRPVHYLIPDMPPPQRD</sequence>
<keyword evidence="2" id="KW-0812">Transmembrane</keyword>
<organism evidence="3 4">
    <name type="scientific">Mycena rosella</name>
    <name type="common">Pink bonnet</name>
    <name type="synonym">Agaricus rosellus</name>
    <dbReference type="NCBI Taxonomy" id="1033263"/>
    <lineage>
        <taxon>Eukaryota</taxon>
        <taxon>Fungi</taxon>
        <taxon>Dikarya</taxon>
        <taxon>Basidiomycota</taxon>
        <taxon>Agaricomycotina</taxon>
        <taxon>Agaricomycetes</taxon>
        <taxon>Agaricomycetidae</taxon>
        <taxon>Agaricales</taxon>
        <taxon>Marasmiineae</taxon>
        <taxon>Mycenaceae</taxon>
        <taxon>Mycena</taxon>
    </lineage>
</organism>
<protein>
    <submittedName>
        <fullName evidence="3">Uncharacterized protein</fullName>
    </submittedName>
</protein>
<feature type="compositionally biased region" description="Polar residues" evidence="1">
    <location>
        <begin position="159"/>
        <end position="171"/>
    </location>
</feature>
<keyword evidence="2" id="KW-1133">Transmembrane helix</keyword>
<comment type="caution">
    <text evidence="3">The sequence shown here is derived from an EMBL/GenBank/DDBJ whole genome shotgun (WGS) entry which is preliminary data.</text>
</comment>
<dbReference type="AlphaFoldDB" id="A0AAD7GC07"/>
<gene>
    <name evidence="3" type="ORF">B0H17DRAFT_1139894</name>
</gene>
<feature type="compositionally biased region" description="Low complexity" evidence="1">
    <location>
        <begin position="447"/>
        <end position="471"/>
    </location>
</feature>
<feature type="compositionally biased region" description="Polar residues" evidence="1">
    <location>
        <begin position="400"/>
        <end position="409"/>
    </location>
</feature>
<feature type="compositionally biased region" description="Low complexity" evidence="1">
    <location>
        <begin position="313"/>
        <end position="322"/>
    </location>
</feature>
<keyword evidence="2" id="KW-0472">Membrane</keyword>
<feature type="region of interest" description="Disordered" evidence="1">
    <location>
        <begin position="313"/>
        <end position="367"/>
    </location>
</feature>
<feature type="region of interest" description="Disordered" evidence="1">
    <location>
        <begin position="240"/>
        <end position="276"/>
    </location>
</feature>
<reference evidence="3" key="1">
    <citation type="submission" date="2023-03" db="EMBL/GenBank/DDBJ databases">
        <title>Massive genome expansion in bonnet fungi (Mycena s.s.) driven by repeated elements and novel gene families across ecological guilds.</title>
        <authorList>
            <consortium name="Lawrence Berkeley National Laboratory"/>
            <person name="Harder C.B."/>
            <person name="Miyauchi S."/>
            <person name="Viragh M."/>
            <person name="Kuo A."/>
            <person name="Thoen E."/>
            <person name="Andreopoulos B."/>
            <person name="Lu D."/>
            <person name="Skrede I."/>
            <person name="Drula E."/>
            <person name="Henrissat B."/>
            <person name="Morin E."/>
            <person name="Kohler A."/>
            <person name="Barry K."/>
            <person name="LaButti K."/>
            <person name="Morin E."/>
            <person name="Salamov A."/>
            <person name="Lipzen A."/>
            <person name="Mereny Z."/>
            <person name="Hegedus B."/>
            <person name="Baldrian P."/>
            <person name="Stursova M."/>
            <person name="Weitz H."/>
            <person name="Taylor A."/>
            <person name="Grigoriev I.V."/>
            <person name="Nagy L.G."/>
            <person name="Martin F."/>
            <person name="Kauserud H."/>
        </authorList>
    </citation>
    <scope>NUCLEOTIDE SEQUENCE</scope>
    <source>
        <strain evidence="3">CBHHK067</strain>
    </source>
</reference>
<evidence type="ECO:0000313" key="4">
    <source>
        <dbReference type="Proteomes" id="UP001221757"/>
    </source>
</evidence>
<dbReference type="Proteomes" id="UP001221757">
    <property type="component" value="Unassembled WGS sequence"/>
</dbReference>
<feature type="transmembrane region" description="Helical" evidence="2">
    <location>
        <begin position="286"/>
        <end position="308"/>
    </location>
</feature>
<evidence type="ECO:0000256" key="1">
    <source>
        <dbReference type="SAM" id="MobiDB-lite"/>
    </source>
</evidence>
<dbReference type="EMBL" id="JARKIE010000142">
    <property type="protein sequence ID" value="KAJ7676464.1"/>
    <property type="molecule type" value="Genomic_DNA"/>
</dbReference>
<feature type="region of interest" description="Disordered" evidence="1">
    <location>
        <begin position="149"/>
        <end position="186"/>
    </location>
</feature>
<name>A0AAD7GC07_MYCRO</name>